<reference evidence="7 8" key="1">
    <citation type="submission" date="2020-08" db="EMBL/GenBank/DDBJ databases">
        <title>Genomic Encyclopedia of Type Strains, Phase IV (KMG-IV): sequencing the most valuable type-strain genomes for metagenomic binning, comparative biology and taxonomic classification.</title>
        <authorList>
            <person name="Goeker M."/>
        </authorList>
    </citation>
    <scope>NUCLEOTIDE SEQUENCE [LARGE SCALE GENOMIC DNA]</scope>
    <source>
        <strain evidence="7 8">DSM 40141</strain>
    </source>
</reference>
<dbReference type="PANTHER" id="PTHR43248">
    <property type="entry name" value="2-SUCCINYL-6-HYDROXY-2,4-CYCLOHEXADIENE-1-CARBOXYLATE SYNTHASE"/>
    <property type="match status" value="1"/>
</dbReference>
<keyword evidence="2 5" id="KW-0732">Signal</keyword>
<dbReference type="PANTHER" id="PTHR43248:SF29">
    <property type="entry name" value="TRIPEPTIDYL AMINOPEPTIDASE"/>
    <property type="match status" value="1"/>
</dbReference>
<feature type="chain" id="PRO_5039125932" evidence="5">
    <location>
        <begin position="30"/>
        <end position="543"/>
    </location>
</feature>
<dbReference type="InterPro" id="IPR029058">
    <property type="entry name" value="AB_hydrolase_fold"/>
</dbReference>
<feature type="domain" description="Peptidase S33 tripeptidyl aminopeptidase-like C-terminal" evidence="6">
    <location>
        <begin position="433"/>
        <end position="534"/>
    </location>
</feature>
<evidence type="ECO:0000259" key="6">
    <source>
        <dbReference type="Pfam" id="PF08386"/>
    </source>
</evidence>
<evidence type="ECO:0000256" key="4">
    <source>
        <dbReference type="SAM" id="MobiDB-lite"/>
    </source>
</evidence>
<feature type="signal peptide" evidence="5">
    <location>
        <begin position="1"/>
        <end position="29"/>
    </location>
</feature>
<dbReference type="Gene3D" id="3.40.50.1820">
    <property type="entry name" value="alpha/beta hydrolase"/>
    <property type="match status" value="1"/>
</dbReference>
<dbReference type="SUPFAM" id="SSF53474">
    <property type="entry name" value="alpha/beta-Hydrolases"/>
    <property type="match status" value="1"/>
</dbReference>
<gene>
    <name evidence="7" type="ORF">HNQ79_004294</name>
</gene>
<dbReference type="EMBL" id="JACHEM010000011">
    <property type="protein sequence ID" value="MBB6437790.1"/>
    <property type="molecule type" value="Genomic_DNA"/>
</dbReference>
<evidence type="ECO:0000313" key="7">
    <source>
        <dbReference type="EMBL" id="MBB6437790.1"/>
    </source>
</evidence>
<dbReference type="Pfam" id="PF08386">
    <property type="entry name" value="Abhydrolase_4"/>
    <property type="match status" value="1"/>
</dbReference>
<keyword evidence="8" id="KW-1185">Reference proteome</keyword>
<dbReference type="RefSeq" id="WP_229923605.1">
    <property type="nucleotide sequence ID" value="NZ_BNBN01000009.1"/>
</dbReference>
<organism evidence="7 8">
    <name type="scientific">Streptomyces candidus</name>
    <dbReference type="NCBI Taxonomy" id="67283"/>
    <lineage>
        <taxon>Bacteria</taxon>
        <taxon>Bacillati</taxon>
        <taxon>Actinomycetota</taxon>
        <taxon>Actinomycetes</taxon>
        <taxon>Kitasatosporales</taxon>
        <taxon>Streptomycetaceae</taxon>
        <taxon>Streptomyces</taxon>
    </lineage>
</organism>
<dbReference type="Proteomes" id="UP000540423">
    <property type="component" value="Unassembled WGS sequence"/>
</dbReference>
<feature type="compositionally biased region" description="Polar residues" evidence="4">
    <location>
        <begin position="33"/>
        <end position="50"/>
    </location>
</feature>
<comment type="similarity">
    <text evidence="1">Belongs to the peptidase S33 family.</text>
</comment>
<evidence type="ECO:0000256" key="3">
    <source>
        <dbReference type="ARBA" id="ARBA00022801"/>
    </source>
</evidence>
<proteinExistence type="inferred from homology"/>
<evidence type="ECO:0000256" key="2">
    <source>
        <dbReference type="ARBA" id="ARBA00022729"/>
    </source>
</evidence>
<feature type="region of interest" description="Disordered" evidence="4">
    <location>
        <begin position="29"/>
        <end position="52"/>
    </location>
</feature>
<dbReference type="AlphaFoldDB" id="A0A7X0LR61"/>
<keyword evidence="3" id="KW-0378">Hydrolase</keyword>
<dbReference type="GO" id="GO:0016787">
    <property type="term" value="F:hydrolase activity"/>
    <property type="evidence" value="ECO:0007669"/>
    <property type="project" value="UniProtKB-KW"/>
</dbReference>
<evidence type="ECO:0000256" key="1">
    <source>
        <dbReference type="ARBA" id="ARBA00010088"/>
    </source>
</evidence>
<name>A0A7X0LR61_9ACTN</name>
<sequence>MRRTAVLGSAGTLLAGTLIAGAMSAPTAAADNTAGSQNAADSRSVLSTAGTQGGAEAHGVRIAAERASRKGVDWQDCPADWGLEKPIKCGYVWVPLDYRKPYGKQIELAVDRIGNTGSKEDRQGSLVYNPGGPGGSGLGFPRRVVTKNPIWAGAAKAYDLVGFDPRGVGKSTPISCVDPQEFVKAPKLDPVPDSEADKRAQRKLAAEYAAGCKERSGWMLPHMTTPNTARDLDVIRAALGDKKLNYVGVSYGTYLGAVYSTLFPAHVRRMVLDSVVNPSTKKIWYEANLDQDIAFEGRLKDWMTWVARHDAAYHLGNTAEKVHQQWQKLRATAKKKPIGGVVGPAELIGFFQSAPYYDSSWAPVAEVWSKYVAGDPKPLIEEAGPDVKDTAGNIAAENGNAVYTAVECTDAKWPTSWQRWNRDNTRLHAKYPFLTWSNAWMNLPCATWGVEQQHAMEVRTGKRLPPVLITQAARDAATPYTGAVELHKRLKGSRLITERDAGSHGITNLGNPCIDDRVRNYLVNGTLDGRDVTCAPHAAPKPQ</sequence>
<protein>
    <submittedName>
        <fullName evidence="7">Pimeloyl-ACP methyl ester carboxylesterase</fullName>
    </submittedName>
</protein>
<accession>A0A7X0LR61</accession>
<dbReference type="InterPro" id="IPR013595">
    <property type="entry name" value="Pept_S33_TAP-like_C"/>
</dbReference>
<comment type="caution">
    <text evidence="7">The sequence shown here is derived from an EMBL/GenBank/DDBJ whole genome shotgun (WGS) entry which is preliminary data.</text>
</comment>
<evidence type="ECO:0000313" key="8">
    <source>
        <dbReference type="Proteomes" id="UP000540423"/>
    </source>
</evidence>
<dbReference type="InterPro" id="IPR051601">
    <property type="entry name" value="Serine_prot/Carboxylest_S33"/>
</dbReference>
<evidence type="ECO:0000256" key="5">
    <source>
        <dbReference type="SAM" id="SignalP"/>
    </source>
</evidence>